<dbReference type="EMBL" id="QMIF01000013">
    <property type="protein sequence ID" value="TVM31950.1"/>
    <property type="molecule type" value="Genomic_DNA"/>
</dbReference>
<dbReference type="Gene3D" id="1.10.780.10">
    <property type="entry name" value="Hydroxylamine Oxidoreductase, Chain A, domain 1"/>
    <property type="match status" value="1"/>
</dbReference>
<dbReference type="InterPro" id="IPR036280">
    <property type="entry name" value="Multihaem_cyt_sf"/>
</dbReference>
<evidence type="ECO:0000313" key="1">
    <source>
        <dbReference type="EMBL" id="TVM31950.1"/>
    </source>
</evidence>
<comment type="caution">
    <text evidence="1">The sequence shown here is derived from an EMBL/GenBank/DDBJ whole genome shotgun (WGS) entry which is preliminary data.</text>
</comment>
<proteinExistence type="predicted"/>
<organism evidence="1 2">
    <name type="scientific">Oceanidesulfovibrio marinus</name>
    <dbReference type="NCBI Taxonomy" id="370038"/>
    <lineage>
        <taxon>Bacteria</taxon>
        <taxon>Pseudomonadati</taxon>
        <taxon>Thermodesulfobacteriota</taxon>
        <taxon>Desulfovibrionia</taxon>
        <taxon>Desulfovibrionales</taxon>
        <taxon>Desulfovibrionaceae</taxon>
        <taxon>Oceanidesulfovibrio</taxon>
    </lineage>
</organism>
<dbReference type="SUPFAM" id="SSF48695">
    <property type="entry name" value="Multiheme cytochromes"/>
    <property type="match status" value="1"/>
</dbReference>
<name>A0A6P1ZD87_9BACT</name>
<reference evidence="1 2" key="1">
    <citation type="submission" date="2018-06" db="EMBL/GenBank/DDBJ databases">
        <title>Complete genome of Desulfovibrio marinus P48SEP.</title>
        <authorList>
            <person name="Crispim J.S."/>
            <person name="Vidigal P.M.P."/>
            <person name="Silva L.C.F."/>
            <person name="Araujo L.C."/>
            <person name="Laguardia C.N."/>
            <person name="Dias R.S."/>
            <person name="Sousa M.P."/>
            <person name="Paula S.O."/>
            <person name="Silva C."/>
        </authorList>
    </citation>
    <scope>NUCLEOTIDE SEQUENCE [LARGE SCALE GENOMIC DNA]</scope>
    <source>
        <strain evidence="1 2">P48SEP</strain>
    </source>
</reference>
<dbReference type="Gene3D" id="1.20.850.10">
    <property type="entry name" value="Hydroxylamine Oxidoreductase, Chain A, domain 2"/>
    <property type="match status" value="1"/>
</dbReference>
<protein>
    <submittedName>
        <fullName evidence="1">Cytochrome C</fullName>
    </submittedName>
</protein>
<dbReference type="AlphaFoldDB" id="A0A6P1ZD87"/>
<accession>A0A6P1ZD87</accession>
<gene>
    <name evidence="1" type="ORF">DQK91_17120</name>
</gene>
<dbReference type="Pfam" id="PF13447">
    <property type="entry name" value="Multi-haem_cyto"/>
    <property type="match status" value="2"/>
</dbReference>
<dbReference type="Proteomes" id="UP000434052">
    <property type="component" value="Unassembled WGS sequence"/>
</dbReference>
<sequence>MPLHAAAAVKVAVCVGCHKGVSPRIVSDWQSSRHAQTEGGATCIDCHGDEHSSPQNPDKAKLATPETCRTCHPDRVEQFSKGKHAMGWKSYLAMPTTHWQPMVLRGGLKGCSGCHQIGLKSDEEIQELRKQGSDYGAASCDACHTRHLFSKQEAQSPQACRTCHMGIDHPQWEMYDASKHGVRHELKVSGALPEDAAAPTCQFCHMVDGDHAVMTGWGFLGVRLPMPDDPQWTDDRTTVLKALGVFSPDGKPTPRLDVFKQTEAMRTTDEAFTKQREKMVGVCSNCHTESYARSELSKGDDMIRVADGLLAESIRVVAALYKDGILQKPDSYNYEYPDLLTYHDAPTEIETRLWLMFLKHRMRTFQGVFHMNPDYSLWYGWSEMVQDRNWIAEHAKELRRRKKVQEALDLKE</sequence>
<evidence type="ECO:0000313" key="2">
    <source>
        <dbReference type="Proteomes" id="UP000434052"/>
    </source>
</evidence>
<dbReference type="OrthoDB" id="9814800at2"/>